<feature type="region of interest" description="Disordered" evidence="1">
    <location>
        <begin position="66"/>
        <end position="102"/>
    </location>
</feature>
<feature type="transmembrane region" description="Helical" evidence="2">
    <location>
        <begin position="39"/>
        <end position="58"/>
    </location>
</feature>
<dbReference type="STRING" id="1150864.MILUP08_43366"/>
<keyword evidence="4" id="KW-1185">Reference proteome</keyword>
<evidence type="ECO:0000313" key="4">
    <source>
        <dbReference type="Proteomes" id="UP000003448"/>
    </source>
</evidence>
<keyword evidence="2" id="KW-0472">Membrane</keyword>
<gene>
    <name evidence="3" type="ORF">MILUP08_43366</name>
</gene>
<sequence length="243" mass="25022">MPDPHDDLRAIVDEVRRVTTLPPAGALRGRSDRRRRRRAAVTGVGLAVLVAAVGTTVLRVRADVTSPTAGPAGVTSPSTVPSSLAPSETSPSPASPAGPQDILGGRRQVRIVVPGVGGAALASGPDDDRVRATAGAGVDDRALWVLRPAGKAFRIVAATPAGAGQICMTVVHDAPPGSVRARACDPTAATQLFTIDRVADGSYSILQGRRYVQVVDGTFALVPDLPEALTTTYEFEDRGPSGP</sequence>
<keyword evidence="2" id="KW-0812">Transmembrane</keyword>
<proteinExistence type="predicted"/>
<dbReference type="OrthoDB" id="3363503at2"/>
<accession>I0L3Q9</accession>
<dbReference type="AlphaFoldDB" id="I0L3Q9"/>
<comment type="caution">
    <text evidence="3">The sequence shown here is derived from an EMBL/GenBank/DDBJ whole genome shotgun (WGS) entry which is preliminary data.</text>
</comment>
<evidence type="ECO:0008006" key="5">
    <source>
        <dbReference type="Google" id="ProtNLM"/>
    </source>
</evidence>
<organism evidence="3 4">
    <name type="scientific">Micromonospora lupini str. Lupac 08</name>
    <dbReference type="NCBI Taxonomy" id="1150864"/>
    <lineage>
        <taxon>Bacteria</taxon>
        <taxon>Bacillati</taxon>
        <taxon>Actinomycetota</taxon>
        <taxon>Actinomycetes</taxon>
        <taxon>Micromonosporales</taxon>
        <taxon>Micromonosporaceae</taxon>
        <taxon>Micromonospora</taxon>
    </lineage>
</organism>
<evidence type="ECO:0000256" key="1">
    <source>
        <dbReference type="SAM" id="MobiDB-lite"/>
    </source>
</evidence>
<dbReference type="EMBL" id="CAIE01000026">
    <property type="protein sequence ID" value="CCH18456.1"/>
    <property type="molecule type" value="Genomic_DNA"/>
</dbReference>
<dbReference type="RefSeq" id="WP_007459851.1">
    <property type="nucleotide sequence ID" value="NZ_HF570108.1"/>
</dbReference>
<evidence type="ECO:0000256" key="2">
    <source>
        <dbReference type="SAM" id="Phobius"/>
    </source>
</evidence>
<name>I0L3Q9_9ACTN</name>
<evidence type="ECO:0000313" key="3">
    <source>
        <dbReference type="EMBL" id="CCH18456.1"/>
    </source>
</evidence>
<protein>
    <recommendedName>
        <fullName evidence="5">Ricin B lectin domain-containing protein</fullName>
    </recommendedName>
</protein>
<reference evidence="4" key="1">
    <citation type="journal article" date="2012" name="J. Bacteriol.">
        <title>Genome Sequence of Micromonospora lupini Lupac 08, Isolated from Root Nodules of Lupinus angustifolius.</title>
        <authorList>
            <person name="Alonso-Vega P."/>
            <person name="Normand P."/>
            <person name="Bacigalupe R."/>
            <person name="Pujic P."/>
            <person name="Lajus A."/>
            <person name="Vallenet D."/>
            <person name="Carro L."/>
            <person name="Coll P."/>
            <person name="Trujillo M.E."/>
        </authorList>
    </citation>
    <scope>NUCLEOTIDE SEQUENCE [LARGE SCALE GENOMIC DNA]</scope>
    <source>
        <strain evidence="4">Lupac 08</strain>
    </source>
</reference>
<keyword evidence="2" id="KW-1133">Transmembrane helix</keyword>
<dbReference type="Proteomes" id="UP000003448">
    <property type="component" value="Unassembled WGS sequence"/>
</dbReference>
<feature type="compositionally biased region" description="Low complexity" evidence="1">
    <location>
        <begin position="81"/>
        <end position="99"/>
    </location>
</feature>